<dbReference type="KEGG" id="lzh:D1B17_09145"/>
<evidence type="ECO:0000313" key="2">
    <source>
        <dbReference type="Proteomes" id="UP000267208"/>
    </source>
</evidence>
<keyword evidence="2" id="KW-1185">Reference proteome</keyword>
<organism evidence="1 2">
    <name type="scientific">Companilactobacillus zhachilii</name>
    <dbReference type="NCBI Taxonomy" id="2304606"/>
    <lineage>
        <taxon>Bacteria</taxon>
        <taxon>Bacillati</taxon>
        <taxon>Bacillota</taxon>
        <taxon>Bacilli</taxon>
        <taxon>Lactobacillales</taxon>
        <taxon>Lactobacillaceae</taxon>
        <taxon>Companilactobacillus</taxon>
    </lineage>
</organism>
<reference evidence="2" key="1">
    <citation type="submission" date="2018-08" db="EMBL/GenBank/DDBJ databases">
        <title>Genome of Lactobacillus sp. HBUAS52074.</title>
        <authorList>
            <person name="Guo Z."/>
            <person name="Zhang Z.D."/>
        </authorList>
    </citation>
    <scope>NUCLEOTIDE SEQUENCE [LARGE SCALE GENOMIC DNA]</scope>
    <source>
        <strain evidence="2">HBUAS52074</strain>
    </source>
</reference>
<dbReference type="Proteomes" id="UP000267208">
    <property type="component" value="Chromosome"/>
</dbReference>
<dbReference type="OrthoDB" id="2309651at2"/>
<name>A0A386PV05_9LACO</name>
<evidence type="ECO:0008006" key="3">
    <source>
        <dbReference type="Google" id="ProtNLM"/>
    </source>
</evidence>
<dbReference type="RefSeq" id="WP_120143019.1">
    <property type="nucleotide sequence ID" value="NZ_CP031933.2"/>
</dbReference>
<dbReference type="AlphaFoldDB" id="A0A386PV05"/>
<proteinExistence type="predicted"/>
<accession>A0A386PV05</accession>
<protein>
    <recommendedName>
        <fullName evidence="3">Bacteriocin immunity protein</fullName>
    </recommendedName>
</protein>
<gene>
    <name evidence="1" type="ORF">D1B17_09145</name>
</gene>
<dbReference type="EMBL" id="CP031933">
    <property type="protein sequence ID" value="AYE38789.1"/>
    <property type="molecule type" value="Genomic_DNA"/>
</dbReference>
<evidence type="ECO:0000313" key="1">
    <source>
        <dbReference type="EMBL" id="AYE38789.1"/>
    </source>
</evidence>
<sequence length="99" mass="11482">MKQADQVKVIKAMENLSSNLNKYHGNSQTAQYVQETLNELRKEDEKAFTGTFEYFIVKASMLRHDENIDLNEEEIARFWDVSSLKDLGNDLFFGMGIGW</sequence>